<dbReference type="InterPro" id="IPR014710">
    <property type="entry name" value="RmlC-like_jellyroll"/>
</dbReference>
<dbReference type="InterPro" id="IPR038491">
    <property type="entry name" value="Velvet_dom_sf"/>
</dbReference>
<dbReference type="Gene3D" id="2.60.120.10">
    <property type="entry name" value="Jelly Rolls"/>
    <property type="match status" value="1"/>
</dbReference>
<dbReference type="PANTHER" id="PTHR43310:SF4">
    <property type="entry name" value="AFR304WP"/>
    <property type="match status" value="1"/>
</dbReference>
<dbReference type="Pfam" id="PF00916">
    <property type="entry name" value="Sulfate_transp"/>
    <property type="match status" value="1"/>
</dbReference>
<comment type="subcellular location">
    <subcellularLocation>
        <location evidence="1">Membrane</location>
        <topology evidence="1">Multi-pass membrane protein</topology>
    </subcellularLocation>
</comment>
<dbReference type="Proteomes" id="UP000654370">
    <property type="component" value="Unassembled WGS sequence"/>
</dbReference>
<feature type="transmembrane region" description="Helical" evidence="6">
    <location>
        <begin position="292"/>
        <end position="317"/>
    </location>
</feature>
<sequence>MDQRRPSISESSAASEDLASKDLPSRSYFSFHAQPDIAYEKYSASIEAIRKQSLALGNFALEDAEGSESEIDLASPRSKSPLSADSGSTPQTSNLSLLLQHARHETPTPTPQKAVENTPLLSASSPDSGYHAVNIASDSSAPSSPPLVQIPSRHNKTPRRSIRDDSSRESSAWSHNIKRLKMMRPKDIWREAVVVPVGYIPAVILGLLLNLLDAISYGMITFPASNPIFANFGPDGISMFFVSCIVAQLTYSCGGSVFSSGNGSMMIEVVPFLHIMADAITRQIGEDKPHQVIATTITAFAISSIMTGAAFYILGALKLGSLIGFFPRHILVGTIGGVGWFLVATGIEVAGRLEGGMVYDIPTMKEIFLNTHTLLLWTSALGVALLLRALQYKIKHPLLVPAFFMLVPIIFWFVVLVARLDVNQVRADGWIFPLVEGNVPFWHFYTYYDFTAIDWAALSSTIPAMLALTFFGVLHVPINVPALGVSTNQDDVDVNKELVAHGISNALSGCVGSVQNYLVYTNSLLFIKSGGDSRLSGLMLAAATTVLWLSGPGIVGYIPIMVVGALIFHLGLDLLKEALVDTWGNLHHFEYITICAIIFFMAWLGFVEGIFLGIVMACVFFVVTNSKRGAVRGVYTGTTFHSTVRRLYRQQKFLNQVGNQIMIVLLQGYLFFGTIGQVETCIRDALHQRAWEQNPIRFLVLDLKLVQGIDFSASEAFVRLKRLLAAKDVYLVLCNVDIDTEIGHSLWKAGLMQAEEEGTSNVRCFAILNEALEWCENILLQTYYAKHAALAQQRRHASISKSVKSDAQSEGDLARSVVASSPRQNMLVQAVQKVFNDAPVVQSNMAQPIAIMTQAFGELSSRANPDLYMHLAPYFVRVTFTTGTTLWQPGDESCCLYIVEKGLLRSSMIETADDSERHQVMAQESILPGTIVGELGLFTELPRTKSLTVDQDSVLWRLSKDNFNRLLEQEPKVANNFIYIRLLSGSNLFTLGYAQYQSEENLDRRPIDPPPILRMSLDTLDPEEEQYHTQSPHYFMCANLVHAEDDSKLYLPVQNYLTGTIVSSLHRLKDIDNTDGAFFVFGDLAVKEEGDFRLLFTLFQVENLVVRTRKTILSDVFTVYAPRHFPGPLASTFLSRSFSDQGVRMRIRKEHRIQVSSPRKRKQVENDKPTNRRKFRASPLSDDTTSEASVTTTEEQKPQKIDHITPSKPPSPINQIAPPPQPSMSSQPPYSATTTLPPLTSLANPAYNPAPLNVSIYREPLTGFPLFQQVMPDIAQYHLSSQNTHSPETAPELPALNHSRDPLGLPRQETCRPGYDYPSDPFEPRGMKNSNRPLFP</sequence>
<dbReference type="EMBL" id="JAEPQZ010000002">
    <property type="protein sequence ID" value="KAG2184456.1"/>
    <property type="molecule type" value="Genomic_DNA"/>
</dbReference>
<feature type="transmembrane region" description="Helical" evidence="6">
    <location>
        <begin position="653"/>
        <end position="672"/>
    </location>
</feature>
<evidence type="ECO:0000313" key="10">
    <source>
        <dbReference type="EMBL" id="KAG2184456.1"/>
    </source>
</evidence>
<protein>
    <recommendedName>
        <fullName evidence="12">Sulfate transporter</fullName>
    </recommendedName>
</protein>
<feature type="transmembrane region" description="Helical" evidence="6">
    <location>
        <begin position="498"/>
        <end position="518"/>
    </location>
</feature>
<proteinExistence type="predicted"/>
<keyword evidence="3 6" id="KW-1133">Transmembrane helix</keyword>
<evidence type="ECO:0000256" key="2">
    <source>
        <dbReference type="ARBA" id="ARBA00022692"/>
    </source>
</evidence>
<feature type="transmembrane region" description="Helical" evidence="6">
    <location>
        <begin position="591"/>
        <end position="623"/>
    </location>
</feature>
<keyword evidence="4 6" id="KW-0472">Membrane</keyword>
<evidence type="ECO:0008006" key="12">
    <source>
        <dbReference type="Google" id="ProtNLM"/>
    </source>
</evidence>
<feature type="region of interest" description="Disordered" evidence="5">
    <location>
        <begin position="65"/>
        <end position="92"/>
    </location>
</feature>
<feature type="compositionally biased region" description="Low complexity" evidence="5">
    <location>
        <begin position="1181"/>
        <end position="1193"/>
    </location>
</feature>
<evidence type="ECO:0000259" key="9">
    <source>
        <dbReference type="PROSITE" id="PS51821"/>
    </source>
</evidence>
<evidence type="ECO:0000256" key="1">
    <source>
        <dbReference type="ARBA" id="ARBA00004141"/>
    </source>
</evidence>
<feature type="transmembrane region" description="Helical" evidence="6">
    <location>
        <begin position="399"/>
        <end position="418"/>
    </location>
</feature>
<feature type="compositionally biased region" description="Pro residues" evidence="5">
    <location>
        <begin position="1207"/>
        <end position="1222"/>
    </location>
</feature>
<dbReference type="InterPro" id="IPR002645">
    <property type="entry name" value="STAS_dom"/>
</dbReference>
<keyword evidence="2 6" id="KW-0812">Transmembrane</keyword>
<evidence type="ECO:0000256" key="6">
    <source>
        <dbReference type="SAM" id="Phobius"/>
    </source>
</evidence>
<evidence type="ECO:0000256" key="5">
    <source>
        <dbReference type="SAM" id="MobiDB-lite"/>
    </source>
</evidence>
<feature type="transmembrane region" description="Helical" evidence="6">
    <location>
        <begin position="188"/>
        <end position="212"/>
    </location>
</feature>
<feature type="region of interest" description="Disordered" evidence="5">
    <location>
        <begin position="1149"/>
        <end position="1236"/>
    </location>
</feature>
<feature type="compositionally biased region" description="Basic and acidic residues" evidence="5">
    <location>
        <begin position="1194"/>
        <end position="1205"/>
    </location>
</feature>
<name>A0A8H7Q4D0_MORIS</name>
<organism evidence="10 11">
    <name type="scientific">Mortierella isabellina</name>
    <name type="common">Filamentous fungus</name>
    <name type="synonym">Umbelopsis isabellina</name>
    <dbReference type="NCBI Taxonomy" id="91625"/>
    <lineage>
        <taxon>Eukaryota</taxon>
        <taxon>Fungi</taxon>
        <taxon>Fungi incertae sedis</taxon>
        <taxon>Mucoromycota</taxon>
        <taxon>Mucoromycotina</taxon>
        <taxon>Umbelopsidomycetes</taxon>
        <taxon>Umbelopsidales</taxon>
        <taxon>Umbelopsidaceae</taxon>
        <taxon>Umbelopsis</taxon>
    </lineage>
</organism>
<accession>A0A8H7Q4D0</accession>
<dbReference type="CDD" id="cd00038">
    <property type="entry name" value="CAP_ED"/>
    <property type="match status" value="1"/>
</dbReference>
<feature type="region of interest" description="Disordered" evidence="5">
    <location>
        <begin position="1280"/>
        <end position="1336"/>
    </location>
</feature>
<evidence type="ECO:0000256" key="4">
    <source>
        <dbReference type="ARBA" id="ARBA00023136"/>
    </source>
</evidence>
<dbReference type="Gene3D" id="2.60.40.3960">
    <property type="entry name" value="Velvet domain"/>
    <property type="match status" value="1"/>
</dbReference>
<feature type="transmembrane region" description="Helical" evidence="6">
    <location>
        <begin position="538"/>
        <end position="571"/>
    </location>
</feature>
<evidence type="ECO:0000259" key="7">
    <source>
        <dbReference type="PROSITE" id="PS50042"/>
    </source>
</evidence>
<feature type="compositionally biased region" description="Low complexity" evidence="5">
    <location>
        <begin position="1223"/>
        <end position="1236"/>
    </location>
</feature>
<dbReference type="CDD" id="cd07042">
    <property type="entry name" value="STAS_SulP_like_sulfate_transporter"/>
    <property type="match status" value="1"/>
</dbReference>
<dbReference type="InterPro" id="IPR036513">
    <property type="entry name" value="STAS_dom_sf"/>
</dbReference>
<feature type="domain" description="STAS" evidence="8">
    <location>
        <begin position="661"/>
        <end position="775"/>
    </location>
</feature>
<dbReference type="GO" id="GO:0016020">
    <property type="term" value="C:membrane"/>
    <property type="evidence" value="ECO:0007669"/>
    <property type="project" value="UniProtKB-SubCell"/>
</dbReference>
<dbReference type="Pfam" id="PF00027">
    <property type="entry name" value="cNMP_binding"/>
    <property type="match status" value="1"/>
</dbReference>
<dbReference type="InterPro" id="IPR018490">
    <property type="entry name" value="cNMP-bd_dom_sf"/>
</dbReference>
<feature type="transmembrane region" description="Helical" evidence="6">
    <location>
        <begin position="367"/>
        <end position="387"/>
    </location>
</feature>
<keyword evidence="11" id="KW-1185">Reference proteome</keyword>
<dbReference type="Pfam" id="PF01740">
    <property type="entry name" value="STAS"/>
    <property type="match status" value="1"/>
</dbReference>
<feature type="transmembrane region" description="Helical" evidence="6">
    <location>
        <begin position="455"/>
        <end position="478"/>
    </location>
</feature>
<dbReference type="PROSITE" id="PS50042">
    <property type="entry name" value="CNMP_BINDING_3"/>
    <property type="match status" value="1"/>
</dbReference>
<reference evidence="10" key="1">
    <citation type="submission" date="2020-12" db="EMBL/GenBank/DDBJ databases">
        <title>Metabolic potential, ecology and presence of endohyphal bacteria is reflected in genomic diversity of Mucoromycotina.</title>
        <authorList>
            <person name="Muszewska A."/>
            <person name="Okrasinska A."/>
            <person name="Steczkiewicz K."/>
            <person name="Drgas O."/>
            <person name="Orlowska M."/>
            <person name="Perlinska-Lenart U."/>
            <person name="Aleksandrzak-Piekarczyk T."/>
            <person name="Szatraj K."/>
            <person name="Zielenkiewicz U."/>
            <person name="Pilsyk S."/>
            <person name="Malc E."/>
            <person name="Mieczkowski P."/>
            <person name="Kruszewska J.S."/>
            <person name="Biernat P."/>
            <person name="Pawlowska J."/>
        </authorList>
    </citation>
    <scope>NUCLEOTIDE SEQUENCE</scope>
    <source>
        <strain evidence="10">WA0000067209</strain>
    </source>
</reference>
<feature type="compositionally biased region" description="Polar residues" evidence="5">
    <location>
        <begin position="77"/>
        <end position="92"/>
    </location>
</feature>
<comment type="caution">
    <text evidence="10">The sequence shown here is derived from an EMBL/GenBank/DDBJ whole genome shotgun (WGS) entry which is preliminary data.</text>
</comment>
<dbReference type="SUPFAM" id="SSF52091">
    <property type="entry name" value="SpoIIaa-like"/>
    <property type="match status" value="1"/>
</dbReference>
<dbReference type="Pfam" id="PF11754">
    <property type="entry name" value="Velvet"/>
    <property type="match status" value="1"/>
</dbReference>
<dbReference type="OrthoDB" id="409725at2759"/>
<dbReference type="InterPro" id="IPR000595">
    <property type="entry name" value="cNMP-bd_dom"/>
</dbReference>
<evidence type="ECO:0000313" key="11">
    <source>
        <dbReference type="Proteomes" id="UP000654370"/>
    </source>
</evidence>
<feature type="domain" description="Cyclic nucleotide-binding" evidence="7">
    <location>
        <begin position="859"/>
        <end position="967"/>
    </location>
</feature>
<dbReference type="InterPro" id="IPR011547">
    <property type="entry name" value="SLC26A/SulP_dom"/>
</dbReference>
<dbReference type="PROSITE" id="PS51821">
    <property type="entry name" value="VELVET"/>
    <property type="match status" value="1"/>
</dbReference>
<feature type="transmembrane region" description="Helical" evidence="6">
    <location>
        <begin position="232"/>
        <end position="251"/>
    </location>
</feature>
<evidence type="ECO:0000256" key="3">
    <source>
        <dbReference type="ARBA" id="ARBA00022989"/>
    </source>
</evidence>
<dbReference type="PROSITE" id="PS50801">
    <property type="entry name" value="STAS"/>
    <property type="match status" value="1"/>
</dbReference>
<dbReference type="Gene3D" id="3.30.750.24">
    <property type="entry name" value="STAS domain"/>
    <property type="match status" value="1"/>
</dbReference>
<feature type="region of interest" description="Disordered" evidence="5">
    <location>
        <begin position="104"/>
        <end position="170"/>
    </location>
</feature>
<dbReference type="SUPFAM" id="SSF51206">
    <property type="entry name" value="cAMP-binding domain-like"/>
    <property type="match status" value="1"/>
</dbReference>
<evidence type="ECO:0000259" key="8">
    <source>
        <dbReference type="PROSITE" id="PS50801"/>
    </source>
</evidence>
<dbReference type="InterPro" id="IPR037525">
    <property type="entry name" value="Velvet_dom"/>
</dbReference>
<feature type="transmembrane region" description="Helical" evidence="6">
    <location>
        <begin position="329"/>
        <end position="347"/>
    </location>
</feature>
<gene>
    <name evidence="10" type="ORF">INT43_000365</name>
</gene>
<dbReference type="InterPro" id="IPR052706">
    <property type="entry name" value="Membrane-Transporter-like"/>
</dbReference>
<feature type="domain" description="Velvet" evidence="9">
    <location>
        <begin position="939"/>
        <end position="1148"/>
    </location>
</feature>
<dbReference type="SMART" id="SM00100">
    <property type="entry name" value="cNMP"/>
    <property type="match status" value="1"/>
</dbReference>
<dbReference type="PANTHER" id="PTHR43310">
    <property type="entry name" value="SULFATE TRANSPORTER YBAR-RELATED"/>
    <property type="match status" value="1"/>
</dbReference>